<dbReference type="Gene3D" id="3.50.50.60">
    <property type="entry name" value="FAD/NAD(P)-binding domain"/>
    <property type="match status" value="1"/>
</dbReference>
<evidence type="ECO:0000256" key="8">
    <source>
        <dbReference type="ARBA" id="ARBA00023002"/>
    </source>
</evidence>
<dbReference type="PRINTS" id="PR00368">
    <property type="entry name" value="FADPNR"/>
</dbReference>
<evidence type="ECO:0000256" key="2">
    <source>
        <dbReference type="ARBA" id="ARBA00004950"/>
    </source>
</evidence>
<dbReference type="InterPro" id="IPR015939">
    <property type="entry name" value="Fum_Rdtase/Succ_DH_flav-like_C"/>
</dbReference>
<keyword evidence="8 12" id="KW-0560">Oxidoreductase</keyword>
<keyword evidence="7 12" id="KW-0274">FAD</keyword>
<dbReference type="SUPFAM" id="SSF46977">
    <property type="entry name" value="Succinate dehydrogenase/fumarate reductase flavoprotein C-terminal domain"/>
    <property type="match status" value="1"/>
</dbReference>
<evidence type="ECO:0000256" key="5">
    <source>
        <dbReference type="ARBA" id="ARBA00022630"/>
    </source>
</evidence>
<dbReference type="PIRSF" id="PIRSF000171">
    <property type="entry name" value="SDHA_APRA_LASPO"/>
    <property type="match status" value="1"/>
</dbReference>
<dbReference type="EMBL" id="RGOB01000023">
    <property type="protein sequence ID" value="NCU52949.1"/>
    <property type="molecule type" value="Genomic_DNA"/>
</dbReference>
<dbReference type="NCBIfam" id="NF005701">
    <property type="entry name" value="PRK07512.1"/>
    <property type="match status" value="1"/>
</dbReference>
<evidence type="ECO:0000259" key="14">
    <source>
        <dbReference type="Pfam" id="PF00890"/>
    </source>
</evidence>
<dbReference type="EC" id="1.4.3.16" evidence="4 10"/>
<feature type="domain" description="FAD-dependent oxidoreductase 2 FAD-binding" evidence="14">
    <location>
        <begin position="8"/>
        <end position="381"/>
    </location>
</feature>
<dbReference type="Gene3D" id="1.20.58.100">
    <property type="entry name" value="Fumarate reductase/succinate dehydrogenase flavoprotein-like, C-terminal domain"/>
    <property type="match status" value="1"/>
</dbReference>
<evidence type="ECO:0000259" key="15">
    <source>
        <dbReference type="Pfam" id="PF02910"/>
    </source>
</evidence>
<dbReference type="Gene3D" id="3.90.700.10">
    <property type="entry name" value="Succinate dehydrogenase/fumarate reductase flavoprotein, catalytic domain"/>
    <property type="match status" value="1"/>
</dbReference>
<comment type="similarity">
    <text evidence="3 12">Belongs to the FAD-dependent oxidoreductase 2 family. NadB subfamily.</text>
</comment>
<dbReference type="InterPro" id="IPR036188">
    <property type="entry name" value="FAD/NAD-bd_sf"/>
</dbReference>
<dbReference type="SUPFAM" id="SSF51905">
    <property type="entry name" value="FAD/NAD(P)-binding domain"/>
    <property type="match status" value="1"/>
</dbReference>
<evidence type="ECO:0000256" key="6">
    <source>
        <dbReference type="ARBA" id="ARBA00022642"/>
    </source>
</evidence>
<comment type="function">
    <text evidence="12">Catalyzes the oxidation of L-aspartate to iminoaspartate.</text>
</comment>
<evidence type="ECO:0000256" key="10">
    <source>
        <dbReference type="NCBIfam" id="TIGR00551"/>
    </source>
</evidence>
<dbReference type="InterPro" id="IPR003953">
    <property type="entry name" value="FAD-dep_OxRdtase_2_FAD-bd"/>
</dbReference>
<feature type="coiled-coil region" evidence="13">
    <location>
        <begin position="449"/>
        <end position="476"/>
    </location>
</feature>
<name>A0A845S5C0_9PROT</name>
<dbReference type="InterPro" id="IPR037099">
    <property type="entry name" value="Fum_R/Succ_DH_flav-like_C_sf"/>
</dbReference>
<dbReference type="AlphaFoldDB" id="A0A845S5C0"/>
<keyword evidence="13" id="KW-0175">Coiled coil</keyword>
<comment type="caution">
    <text evidence="17">The sequence shown here is derived from an EMBL/GenBank/DDBJ whole genome shotgun (WGS) entry which is preliminary data.</text>
</comment>
<evidence type="ECO:0000256" key="7">
    <source>
        <dbReference type="ARBA" id="ARBA00022827"/>
    </source>
</evidence>
<evidence type="ECO:0000313" key="18">
    <source>
        <dbReference type="Proteomes" id="UP000572953"/>
    </source>
</evidence>
<evidence type="ECO:0000256" key="13">
    <source>
        <dbReference type="SAM" id="Coils"/>
    </source>
</evidence>
<evidence type="ECO:0000256" key="4">
    <source>
        <dbReference type="ARBA" id="ARBA00012173"/>
    </source>
</evidence>
<organism evidence="17 18">
    <name type="scientific">Candidatus Fonsibacter lacus</name>
    <dbReference type="NCBI Taxonomy" id="2576439"/>
    <lineage>
        <taxon>Bacteria</taxon>
        <taxon>Pseudomonadati</taxon>
        <taxon>Pseudomonadota</taxon>
        <taxon>Alphaproteobacteria</taxon>
        <taxon>Candidatus Pelagibacterales</taxon>
        <taxon>Candidatus Pelagibacterales incertae sedis</taxon>
        <taxon>Candidatus Fonsibacter</taxon>
    </lineage>
</organism>
<comment type="cofactor">
    <cofactor evidence="1 12">
        <name>FAD</name>
        <dbReference type="ChEBI" id="CHEBI:57692"/>
    </cofactor>
</comment>
<comment type="catalytic activity">
    <reaction evidence="9">
        <text>L-aspartate + O2 = iminosuccinate + H2O2</text>
        <dbReference type="Rhea" id="RHEA:25876"/>
        <dbReference type="ChEBI" id="CHEBI:15379"/>
        <dbReference type="ChEBI" id="CHEBI:16240"/>
        <dbReference type="ChEBI" id="CHEBI:29991"/>
        <dbReference type="ChEBI" id="CHEBI:77875"/>
        <dbReference type="EC" id="1.4.3.16"/>
    </reaction>
    <physiologicalReaction direction="left-to-right" evidence="9">
        <dbReference type="Rhea" id="RHEA:25877"/>
    </physiologicalReaction>
</comment>
<dbReference type="GO" id="GO:0034628">
    <property type="term" value="P:'de novo' NAD+ biosynthetic process from L-aspartate"/>
    <property type="evidence" value="ECO:0007669"/>
    <property type="project" value="TreeGrafter"/>
</dbReference>
<feature type="domain" description="Fumarate reductase/succinate dehydrogenase flavoprotein-like C-terminal" evidence="15">
    <location>
        <begin position="431"/>
        <end position="511"/>
    </location>
</feature>
<dbReference type="InterPro" id="IPR005288">
    <property type="entry name" value="NadB"/>
</dbReference>
<proteinExistence type="inferred from homology"/>
<evidence type="ECO:0000313" key="16">
    <source>
        <dbReference type="EMBL" id="NCU52949.1"/>
    </source>
</evidence>
<dbReference type="NCBIfam" id="TIGR00551">
    <property type="entry name" value="nadB"/>
    <property type="match status" value="1"/>
</dbReference>
<dbReference type="FunFam" id="3.90.700.10:FF:000002">
    <property type="entry name" value="L-aspartate oxidase"/>
    <property type="match status" value="1"/>
</dbReference>
<dbReference type="Pfam" id="PF02910">
    <property type="entry name" value="Succ_DH_flav_C"/>
    <property type="match status" value="1"/>
</dbReference>
<reference evidence="17 18" key="1">
    <citation type="submission" date="2018-10" db="EMBL/GenBank/DDBJ databases">
        <title>Iterative Subtractive Binning of Freshwater Chronoseries Metagenomes Recovers Nearly Complete Genomes from over Four Hundred Novel Species.</title>
        <authorList>
            <person name="Rodriguez-R L.M."/>
            <person name="Tsementzi D."/>
            <person name="Luo C."/>
            <person name="Konstantinidis K.T."/>
        </authorList>
    </citation>
    <scope>NUCLEOTIDE SEQUENCE [LARGE SCALE GENOMIC DNA]</scope>
    <source>
        <strain evidence="17">WB7_2B_003</strain>
        <strain evidence="16">WB8_2A_004</strain>
    </source>
</reference>
<evidence type="ECO:0000256" key="1">
    <source>
        <dbReference type="ARBA" id="ARBA00001974"/>
    </source>
</evidence>
<accession>A0A845S5C0</accession>
<evidence type="ECO:0000256" key="3">
    <source>
        <dbReference type="ARBA" id="ARBA00008562"/>
    </source>
</evidence>
<gene>
    <name evidence="17" type="ORF">EBV78_01995</name>
    <name evidence="16" type="ORF">EBX74_01400</name>
</gene>
<dbReference type="InterPro" id="IPR027477">
    <property type="entry name" value="Succ_DH/fumarate_Rdtase_cat_sf"/>
</dbReference>
<keyword evidence="6 12" id="KW-0662">Pyridine nucleotide biosynthesis</keyword>
<dbReference type="Pfam" id="PF00890">
    <property type="entry name" value="FAD_binding_2"/>
    <property type="match status" value="1"/>
</dbReference>
<comment type="subcellular location">
    <subcellularLocation>
        <location evidence="12">Cytoplasm</location>
    </subcellularLocation>
</comment>
<dbReference type="PANTHER" id="PTHR42716">
    <property type="entry name" value="L-ASPARTATE OXIDASE"/>
    <property type="match status" value="1"/>
</dbReference>
<dbReference type="SUPFAM" id="SSF56425">
    <property type="entry name" value="Succinate dehydrogenase/fumarate reductase flavoprotein, catalytic domain"/>
    <property type="match status" value="1"/>
</dbReference>
<evidence type="ECO:0000256" key="12">
    <source>
        <dbReference type="RuleBase" id="RU362049"/>
    </source>
</evidence>
<dbReference type="PANTHER" id="PTHR42716:SF2">
    <property type="entry name" value="L-ASPARTATE OXIDASE, CHLOROPLASTIC"/>
    <property type="match status" value="1"/>
</dbReference>
<sequence>MESLHTTDVIVVGSGISGLMTAICLYPRKVTLISKKKLGEASSSAWAQGGIAAAVGKDDSPKIHFDDTIKASSGLSDEKIVKIITEEAASIIKFLEEKGVNFDKDHLENFLMSQEAAHSRRRVLKVNGDSSGREIIKTLINNIQKLENITILEDVTIDEIITENNKVIGLIGRHVGKNIVDNFTFFKSPNVVLATGGLGSIYEHTTNPRDIYGEGIAMAARAGAVLSDMEFVQFHPTGMDVGLDPTPLLTEALRGDGAMLVDENDHQFMKSVHLSGDLAPRDIVARELQRLKDLGHSTFLDCRKFSNEKLETMFPSAYNFLKKANIDFTKEKIPVTPAAHYHMGGVFVDENGKSSIRGLWACGEVSSTGAHGANRLASNSLLEAFVFGKRIASSINNEVLNHTDDKNINFQKYLPKEKTSSRIRAKKYIWQLRNIMSDLVGVYRNEQKLKKAFIEIDRIEREAKDLSAKLKDMILVSRLITYSAYMRKESRGAHFRSDYPNTNEKFLFRKQVTLKELQEFLNKKEYIQKVA</sequence>
<comment type="pathway">
    <text evidence="2 12">Cofactor biosynthesis; NAD(+) biosynthesis; iminoaspartate from L-aspartate (oxidase route): step 1/1.</text>
</comment>
<evidence type="ECO:0000256" key="9">
    <source>
        <dbReference type="ARBA" id="ARBA00048305"/>
    </source>
</evidence>
<evidence type="ECO:0000256" key="11">
    <source>
        <dbReference type="PIRSR" id="PIRSR000171-1"/>
    </source>
</evidence>
<dbReference type="UniPathway" id="UPA00253">
    <property type="reaction ID" value="UER00326"/>
</dbReference>
<feature type="active site" description="Proton acceptor" evidence="11">
    <location>
        <position position="281"/>
    </location>
</feature>
<dbReference type="Proteomes" id="UP000747791">
    <property type="component" value="Unassembled WGS sequence"/>
</dbReference>
<dbReference type="EMBL" id="RGGN01000050">
    <property type="protein sequence ID" value="NCU62850.1"/>
    <property type="molecule type" value="Genomic_DNA"/>
</dbReference>
<dbReference type="GO" id="GO:0008734">
    <property type="term" value="F:L-aspartate oxidase activity"/>
    <property type="evidence" value="ECO:0007669"/>
    <property type="project" value="UniProtKB-UniRule"/>
</dbReference>
<dbReference type="GO" id="GO:0005737">
    <property type="term" value="C:cytoplasm"/>
    <property type="evidence" value="ECO:0007669"/>
    <property type="project" value="UniProtKB-SubCell"/>
</dbReference>
<evidence type="ECO:0000313" key="17">
    <source>
        <dbReference type="EMBL" id="NCU62850.1"/>
    </source>
</evidence>
<protein>
    <recommendedName>
        <fullName evidence="4 10">L-aspartate oxidase</fullName>
        <ecNumber evidence="4 10">1.4.3.16</ecNumber>
    </recommendedName>
</protein>
<keyword evidence="5 12" id="KW-0285">Flavoprotein</keyword>
<dbReference type="Proteomes" id="UP000572953">
    <property type="component" value="Unassembled WGS sequence"/>
</dbReference>